<name>A0ABD6DLT0_9EURY</name>
<dbReference type="InterPro" id="IPR033932">
    <property type="entry name" value="YtcJ-like"/>
</dbReference>
<dbReference type="PANTHER" id="PTHR22642:SF2">
    <property type="entry name" value="PROTEIN LONG AFTER FAR-RED 3"/>
    <property type="match status" value="1"/>
</dbReference>
<keyword evidence="3" id="KW-1185">Reference proteome</keyword>
<comment type="caution">
    <text evidence="2">The sequence shown here is derived from an EMBL/GenBank/DDBJ whole genome shotgun (WGS) entry which is preliminary data.</text>
</comment>
<dbReference type="GO" id="GO:0016787">
    <property type="term" value="F:hydrolase activity"/>
    <property type="evidence" value="ECO:0007669"/>
    <property type="project" value="UniProtKB-KW"/>
</dbReference>
<dbReference type="InterPro" id="IPR013108">
    <property type="entry name" value="Amidohydro_3"/>
</dbReference>
<dbReference type="Gene3D" id="3.20.20.140">
    <property type="entry name" value="Metal-dependent hydrolases"/>
    <property type="match status" value="1"/>
</dbReference>
<reference evidence="2 3" key="1">
    <citation type="journal article" date="2019" name="Int. J. Syst. Evol. Microbiol.">
        <title>The Global Catalogue of Microorganisms (GCM) 10K type strain sequencing project: providing services to taxonomists for standard genome sequencing and annotation.</title>
        <authorList>
            <consortium name="The Broad Institute Genomics Platform"/>
            <consortium name="The Broad Institute Genome Sequencing Center for Infectious Disease"/>
            <person name="Wu L."/>
            <person name="Ma J."/>
        </authorList>
    </citation>
    <scope>NUCLEOTIDE SEQUENCE [LARGE SCALE GENOMIC DNA]</scope>
    <source>
        <strain evidence="2 3">CGMCC 1.10390</strain>
    </source>
</reference>
<evidence type="ECO:0000259" key="1">
    <source>
        <dbReference type="Pfam" id="PF07969"/>
    </source>
</evidence>
<dbReference type="InterPro" id="IPR011059">
    <property type="entry name" value="Metal-dep_hydrolase_composite"/>
</dbReference>
<dbReference type="RefSeq" id="WP_256400639.1">
    <property type="nucleotide sequence ID" value="NZ_JANHJR010000003.1"/>
</dbReference>
<dbReference type="Pfam" id="PF07969">
    <property type="entry name" value="Amidohydro_3"/>
    <property type="match status" value="1"/>
</dbReference>
<dbReference type="EMBL" id="JBHUDO010000003">
    <property type="protein sequence ID" value="MFD1647301.1"/>
    <property type="molecule type" value="Genomic_DNA"/>
</dbReference>
<dbReference type="SUPFAM" id="SSF51338">
    <property type="entry name" value="Composite domain of metallo-dependent hydrolases"/>
    <property type="match status" value="1"/>
</dbReference>
<dbReference type="Gene3D" id="3.10.310.70">
    <property type="match status" value="1"/>
</dbReference>
<dbReference type="Proteomes" id="UP001597034">
    <property type="component" value="Unassembled WGS sequence"/>
</dbReference>
<evidence type="ECO:0000313" key="3">
    <source>
        <dbReference type="Proteomes" id="UP001597034"/>
    </source>
</evidence>
<organism evidence="2 3">
    <name type="scientific">Haloarchaeobius litoreus</name>
    <dbReference type="NCBI Taxonomy" id="755306"/>
    <lineage>
        <taxon>Archaea</taxon>
        <taxon>Methanobacteriati</taxon>
        <taxon>Methanobacteriota</taxon>
        <taxon>Stenosarchaea group</taxon>
        <taxon>Halobacteria</taxon>
        <taxon>Halobacteriales</taxon>
        <taxon>Halorubellaceae</taxon>
        <taxon>Haloarchaeobius</taxon>
    </lineage>
</organism>
<dbReference type="Gene3D" id="2.30.40.10">
    <property type="entry name" value="Urease, subunit C, domain 1"/>
    <property type="match status" value="1"/>
</dbReference>
<dbReference type="InterPro" id="IPR032466">
    <property type="entry name" value="Metal_Hydrolase"/>
</dbReference>
<gene>
    <name evidence="2" type="ORF">ACFSBL_16560</name>
</gene>
<sequence>MTTAADRVLTNAEVHTLADPDETYEAVAVRDGEVVRLDSAYEIDFLVGVDTDVVDCGGRTVLPGFVDAHTHMQQLGQYQVHADLSDAGSVDEAVETLASDAADDGDWLLGFGWDESGWDEPRYLTRTDLDRVSDERPVAAVRVDMHTAALNSVALERLRDAMPAEDVRTEDGEPTGVVVEDAVEPVWDAIDPDPAETRELLTAARDYAHRHGVTCVHDMVRQSHAPRVYRELDLADELDLRVRINYWSDHLDAVLDAGLRTNHGSEFVQVGAIKSFTDGSFGGRTAKLSEPYADDPEETGTWVVDPDELRDITAEADDAGLQCTVHAIGDEAVEETLSAFEATEDPGAARHRVEHVELATDEHVERFTESGIVASCQPNFLRWAQDGGLYDQRLGEERRTVSNRYRDLLDAGVHLAFSSDTMPMDPLLGVCHAVSAPSEHQRISVTEALRAYTLGGAYAGFDEGRMGTVEVGKRADFVVLEASPWDVGAEEIRDIDVAMTVVDGEVVHDGR</sequence>
<accession>A0ABD6DLT0</accession>
<evidence type="ECO:0000313" key="2">
    <source>
        <dbReference type="EMBL" id="MFD1647301.1"/>
    </source>
</evidence>
<dbReference type="PANTHER" id="PTHR22642">
    <property type="entry name" value="IMIDAZOLONEPROPIONASE"/>
    <property type="match status" value="1"/>
</dbReference>
<keyword evidence="2" id="KW-0378">Hydrolase</keyword>
<dbReference type="CDD" id="cd01300">
    <property type="entry name" value="YtcJ_like"/>
    <property type="match status" value="1"/>
</dbReference>
<dbReference type="AlphaFoldDB" id="A0ABD6DLT0"/>
<dbReference type="EC" id="3.5.-.-" evidence="2"/>
<proteinExistence type="predicted"/>
<dbReference type="SUPFAM" id="SSF51556">
    <property type="entry name" value="Metallo-dependent hydrolases"/>
    <property type="match status" value="1"/>
</dbReference>
<protein>
    <submittedName>
        <fullName evidence="2">Amidohydrolase</fullName>
        <ecNumber evidence="2">3.5.-.-</ecNumber>
    </submittedName>
</protein>
<feature type="domain" description="Amidohydrolase 3" evidence="1">
    <location>
        <begin position="52"/>
        <end position="508"/>
    </location>
</feature>